<dbReference type="Proteomes" id="UP000190328">
    <property type="component" value="Unassembled WGS sequence"/>
</dbReference>
<keyword evidence="1" id="KW-0645">Protease</keyword>
<dbReference type="InterPro" id="IPR058240">
    <property type="entry name" value="rSAM_sf"/>
</dbReference>
<dbReference type="InterPro" id="IPR051454">
    <property type="entry name" value="RNA/ubiquinone_mod_enzymes"/>
</dbReference>
<dbReference type="PANTHER" id="PTHR30217">
    <property type="entry name" value="PEPTIDASE U32 FAMILY"/>
    <property type="match status" value="1"/>
</dbReference>
<gene>
    <name evidence="1" type="ORF">SAMN02745116_01622</name>
</gene>
<proteinExistence type="predicted"/>
<dbReference type="GO" id="GO:0008233">
    <property type="term" value="F:peptidase activity"/>
    <property type="evidence" value="ECO:0007669"/>
    <property type="project" value="UniProtKB-KW"/>
</dbReference>
<dbReference type="PANTHER" id="PTHR30217:SF12">
    <property type="entry name" value="U32 FAMILY PEPTIDASE"/>
    <property type="match status" value="1"/>
</dbReference>
<dbReference type="EMBL" id="FUXI01000018">
    <property type="protein sequence ID" value="SJZ85770.1"/>
    <property type="molecule type" value="Genomic_DNA"/>
</dbReference>
<keyword evidence="2" id="KW-1185">Reference proteome</keyword>
<organism evidence="1 2">
    <name type="scientific">Pilibacter termitis</name>
    <dbReference type="NCBI Taxonomy" id="263852"/>
    <lineage>
        <taxon>Bacteria</taxon>
        <taxon>Bacillati</taxon>
        <taxon>Bacillota</taxon>
        <taxon>Bacilli</taxon>
        <taxon>Lactobacillales</taxon>
        <taxon>Enterococcaceae</taxon>
        <taxon>Pilibacter</taxon>
    </lineage>
</organism>
<dbReference type="STRING" id="263852.SAMN02745116_01622"/>
<dbReference type="InterPro" id="IPR001539">
    <property type="entry name" value="Peptidase_U32"/>
</dbReference>
<accession>A0A1T4P2D9</accession>
<dbReference type="RefSeq" id="WP_078807555.1">
    <property type="nucleotide sequence ID" value="NZ_FUXI01000018.1"/>
</dbReference>
<protein>
    <submittedName>
        <fullName evidence="1">Collagenase-like protease, PrtC family</fullName>
    </submittedName>
</protein>
<dbReference type="GO" id="GO:0006508">
    <property type="term" value="P:proteolysis"/>
    <property type="evidence" value="ECO:0007669"/>
    <property type="project" value="UniProtKB-KW"/>
</dbReference>
<evidence type="ECO:0000313" key="2">
    <source>
        <dbReference type="Proteomes" id="UP000190328"/>
    </source>
</evidence>
<evidence type="ECO:0000313" key="1">
    <source>
        <dbReference type="EMBL" id="SJZ85770.1"/>
    </source>
</evidence>
<keyword evidence="1" id="KW-0378">Hydrolase</keyword>
<dbReference type="Pfam" id="PF01136">
    <property type="entry name" value="Peptidase_U32"/>
    <property type="match status" value="1"/>
</dbReference>
<dbReference type="OrthoDB" id="9807498at2"/>
<dbReference type="AlphaFoldDB" id="A0A1T4P2D9"/>
<name>A0A1T4P2D9_9ENTE</name>
<sequence>MEITATAESVEQARALLEAGVDRLYIGNDTFALRLPHSFSREEIKEITDYAHLAGKTVSVAVNAIFHPEKMKLVPEYLDFLSSIGVDRIVVGDVGVIHLLTKDNRFSLPYIYDGATLVTSSRQVNFWAEYGAVEAVIAREVPFEELKKMSENLKISGEILVYGATAIHQSKRPLLQNYYNFIQSDERKDKERDLFLSEPKAPETHYSIYEDEHGTHIFANNDINLMLQLDKLKAYNYTHWKLDGIYTKGEAFVEIAKLFVQAKKEILAGSWDISKAALLDEQVRKLHPKHRGIDEGFFHLDPKAIV</sequence>
<dbReference type="SUPFAM" id="SSF102114">
    <property type="entry name" value="Radical SAM enzymes"/>
    <property type="match status" value="1"/>
</dbReference>
<reference evidence="1 2" key="1">
    <citation type="submission" date="2017-02" db="EMBL/GenBank/DDBJ databases">
        <authorList>
            <person name="Peterson S.W."/>
        </authorList>
    </citation>
    <scope>NUCLEOTIDE SEQUENCE [LARGE SCALE GENOMIC DNA]</scope>
    <source>
        <strain evidence="1 2">ATCC BAA-1030</strain>
    </source>
</reference>